<dbReference type="GO" id="GO:0016987">
    <property type="term" value="F:sigma factor activity"/>
    <property type="evidence" value="ECO:0007669"/>
    <property type="project" value="UniProtKB-KW"/>
</dbReference>
<dbReference type="InterPro" id="IPR013325">
    <property type="entry name" value="RNA_pol_sigma_r2"/>
</dbReference>
<dbReference type="GO" id="GO:0003677">
    <property type="term" value="F:DNA binding"/>
    <property type="evidence" value="ECO:0007669"/>
    <property type="project" value="InterPro"/>
</dbReference>
<proteinExistence type="inferred from homology"/>
<dbReference type="PANTHER" id="PTHR43133:SF46">
    <property type="entry name" value="RNA POLYMERASE SIGMA-70 FACTOR ECF SUBFAMILY"/>
    <property type="match status" value="1"/>
</dbReference>
<dbReference type="OrthoDB" id="659855at2"/>
<dbReference type="SUPFAM" id="SSF88946">
    <property type="entry name" value="Sigma2 domain of RNA polymerase sigma factors"/>
    <property type="match status" value="1"/>
</dbReference>
<dbReference type="Pfam" id="PF08281">
    <property type="entry name" value="Sigma70_r4_2"/>
    <property type="match status" value="1"/>
</dbReference>
<dbReference type="SUPFAM" id="SSF88659">
    <property type="entry name" value="Sigma3 and sigma4 domains of RNA polymerase sigma factors"/>
    <property type="match status" value="1"/>
</dbReference>
<dbReference type="GO" id="GO:0006352">
    <property type="term" value="P:DNA-templated transcription initiation"/>
    <property type="evidence" value="ECO:0007669"/>
    <property type="project" value="InterPro"/>
</dbReference>
<dbReference type="InterPro" id="IPR039425">
    <property type="entry name" value="RNA_pol_sigma-70-like"/>
</dbReference>
<reference evidence="8" key="1">
    <citation type="submission" date="2017-01" db="EMBL/GenBank/DDBJ databases">
        <authorList>
            <person name="Varghese N."/>
            <person name="Submissions S."/>
        </authorList>
    </citation>
    <scope>NUCLEOTIDE SEQUENCE [LARGE SCALE GENOMIC DNA]</scope>
    <source>
        <strain evidence="8">DSM 15366</strain>
    </source>
</reference>
<dbReference type="Proteomes" id="UP000186953">
    <property type="component" value="Unassembled WGS sequence"/>
</dbReference>
<dbReference type="InterPro" id="IPR013324">
    <property type="entry name" value="RNA_pol_sigma_r3/r4-like"/>
</dbReference>
<dbReference type="NCBIfam" id="TIGR02937">
    <property type="entry name" value="sigma70-ECF"/>
    <property type="match status" value="1"/>
</dbReference>
<evidence type="ECO:0000256" key="3">
    <source>
        <dbReference type="ARBA" id="ARBA00023082"/>
    </source>
</evidence>
<evidence type="ECO:0000256" key="1">
    <source>
        <dbReference type="ARBA" id="ARBA00010641"/>
    </source>
</evidence>
<keyword evidence="2" id="KW-0805">Transcription regulation</keyword>
<evidence type="ECO:0000256" key="4">
    <source>
        <dbReference type="ARBA" id="ARBA00023163"/>
    </source>
</evidence>
<dbReference type="Gene3D" id="1.10.1740.10">
    <property type="match status" value="1"/>
</dbReference>
<name>A0A1N6QDG3_9FLAO</name>
<evidence type="ECO:0000313" key="7">
    <source>
        <dbReference type="EMBL" id="SIQ14588.1"/>
    </source>
</evidence>
<dbReference type="InterPro" id="IPR014284">
    <property type="entry name" value="RNA_pol_sigma-70_dom"/>
</dbReference>
<dbReference type="InterPro" id="IPR007627">
    <property type="entry name" value="RNA_pol_sigma70_r2"/>
</dbReference>
<organism evidence="7 8">
    <name type="scientific">Maribacter ulvicola</name>
    <dbReference type="NCBI Taxonomy" id="228959"/>
    <lineage>
        <taxon>Bacteria</taxon>
        <taxon>Pseudomonadati</taxon>
        <taxon>Bacteroidota</taxon>
        <taxon>Flavobacteriia</taxon>
        <taxon>Flavobacteriales</taxon>
        <taxon>Flavobacteriaceae</taxon>
        <taxon>Maribacter</taxon>
    </lineage>
</organism>
<feature type="domain" description="RNA polymerase sigma-70 region 2" evidence="5">
    <location>
        <begin position="18"/>
        <end position="83"/>
    </location>
</feature>
<dbReference type="Pfam" id="PF04542">
    <property type="entry name" value="Sigma70_r2"/>
    <property type="match status" value="1"/>
</dbReference>
<keyword evidence="4" id="KW-0804">Transcription</keyword>
<sequence length="174" mass="20541">MPKELYQNICDKVRFSKLYEKYAQGLSDLLYYKYGAHLNTSDKVQDAFIKMWENCQKVLPETAKSYLYTVANNMMLNEVKHQKVVLNYTKVKPKDYTNETPEFLMRKEQFLECYEKVLSSLKPEQREAFVLSKIEGKTHKEIAEMIGVTKKVVEHRIYAAFATLTEKLEDFKLK</sequence>
<dbReference type="RefSeq" id="WP_076547052.1">
    <property type="nucleotide sequence ID" value="NZ_FTMA01000001.1"/>
</dbReference>
<keyword evidence="8" id="KW-1185">Reference proteome</keyword>
<evidence type="ECO:0000259" key="6">
    <source>
        <dbReference type="Pfam" id="PF08281"/>
    </source>
</evidence>
<dbReference type="PANTHER" id="PTHR43133">
    <property type="entry name" value="RNA POLYMERASE ECF-TYPE SIGMA FACTO"/>
    <property type="match status" value="1"/>
</dbReference>
<dbReference type="EMBL" id="FTMA01000001">
    <property type="protein sequence ID" value="SIQ14588.1"/>
    <property type="molecule type" value="Genomic_DNA"/>
</dbReference>
<dbReference type="CDD" id="cd06171">
    <property type="entry name" value="Sigma70_r4"/>
    <property type="match status" value="1"/>
</dbReference>
<dbReference type="STRING" id="228959.SAMN05421797_101850"/>
<evidence type="ECO:0000313" key="8">
    <source>
        <dbReference type="Proteomes" id="UP000186953"/>
    </source>
</evidence>
<keyword evidence="3" id="KW-0731">Sigma factor</keyword>
<dbReference type="InterPro" id="IPR013249">
    <property type="entry name" value="RNA_pol_sigma70_r4_t2"/>
</dbReference>
<dbReference type="AlphaFoldDB" id="A0A1N6QDG3"/>
<dbReference type="InterPro" id="IPR036388">
    <property type="entry name" value="WH-like_DNA-bd_sf"/>
</dbReference>
<protein>
    <submittedName>
        <fullName evidence="7">RNA polymerase sigma-70 factor, ECF subfamily</fullName>
    </submittedName>
</protein>
<feature type="domain" description="RNA polymerase sigma factor 70 region 4 type 2" evidence="6">
    <location>
        <begin position="112"/>
        <end position="164"/>
    </location>
</feature>
<comment type="similarity">
    <text evidence="1">Belongs to the sigma-70 factor family. ECF subfamily.</text>
</comment>
<dbReference type="Gene3D" id="1.10.10.10">
    <property type="entry name" value="Winged helix-like DNA-binding domain superfamily/Winged helix DNA-binding domain"/>
    <property type="match status" value="1"/>
</dbReference>
<evidence type="ECO:0000259" key="5">
    <source>
        <dbReference type="Pfam" id="PF04542"/>
    </source>
</evidence>
<gene>
    <name evidence="7" type="ORF">SAMN05421797_101850</name>
</gene>
<evidence type="ECO:0000256" key="2">
    <source>
        <dbReference type="ARBA" id="ARBA00023015"/>
    </source>
</evidence>
<accession>A0A1N6QDG3</accession>